<gene>
    <name evidence="2" type="ORF">NCTC10313_02594</name>
</gene>
<feature type="signal peptide" evidence="1">
    <location>
        <begin position="1"/>
        <end position="24"/>
    </location>
</feature>
<protein>
    <submittedName>
        <fullName evidence="2">Uncharacterized protein</fullName>
    </submittedName>
</protein>
<feature type="chain" id="PRO_5016954459" evidence="1">
    <location>
        <begin position="25"/>
        <end position="82"/>
    </location>
</feature>
<reference evidence="2 3" key="1">
    <citation type="submission" date="2018-06" db="EMBL/GenBank/DDBJ databases">
        <authorList>
            <consortium name="Pathogen Informatics"/>
            <person name="Doyle S."/>
        </authorList>
    </citation>
    <scope>NUCLEOTIDE SEQUENCE [LARGE SCALE GENOMIC DNA]</scope>
    <source>
        <strain evidence="2 3">NCTC10313</strain>
    </source>
</reference>
<proteinExistence type="predicted"/>
<dbReference type="EMBL" id="UGLW01000003">
    <property type="protein sequence ID" value="STU66676.1"/>
    <property type="molecule type" value="Genomic_DNA"/>
</dbReference>
<organism evidence="2 3">
    <name type="scientific">Klebsiella pneumoniae subsp. ozaenae</name>
    <dbReference type="NCBI Taxonomy" id="574"/>
    <lineage>
        <taxon>Bacteria</taxon>
        <taxon>Pseudomonadati</taxon>
        <taxon>Pseudomonadota</taxon>
        <taxon>Gammaproteobacteria</taxon>
        <taxon>Enterobacterales</taxon>
        <taxon>Enterobacteriaceae</taxon>
        <taxon>Klebsiella/Raoultella group</taxon>
        <taxon>Klebsiella</taxon>
        <taxon>Klebsiella pneumoniae complex</taxon>
    </lineage>
</organism>
<keyword evidence="1" id="KW-0732">Signal</keyword>
<evidence type="ECO:0000313" key="3">
    <source>
        <dbReference type="Proteomes" id="UP000254487"/>
    </source>
</evidence>
<name>A0A377ZDZ0_KLEPO</name>
<evidence type="ECO:0000313" key="2">
    <source>
        <dbReference type="EMBL" id="STU66676.1"/>
    </source>
</evidence>
<accession>A0A377ZDZ0</accession>
<sequence>MKKRLLSTSISTLLLGLSVMPAFADEDVTAWRLFVADHDKPVVNVIDALDGDKLATFNVKGLQIYLAAKVVPQFSLSRVVLA</sequence>
<dbReference type="AlphaFoldDB" id="A0A377ZDZ0"/>
<evidence type="ECO:0000256" key="1">
    <source>
        <dbReference type="SAM" id="SignalP"/>
    </source>
</evidence>
<dbReference type="Proteomes" id="UP000254487">
    <property type="component" value="Unassembled WGS sequence"/>
</dbReference>